<gene>
    <name evidence="7" type="ORF">NA57DRAFT_29812</name>
</gene>
<dbReference type="OrthoDB" id="3934656at2759"/>
<dbReference type="CDD" id="cd11060">
    <property type="entry name" value="CYP57A1-like"/>
    <property type="match status" value="1"/>
</dbReference>
<comment type="similarity">
    <text evidence="2 6">Belongs to the cytochrome P450 family.</text>
</comment>
<dbReference type="PANTHER" id="PTHR24305:SF232">
    <property type="entry name" value="P450, PUTATIVE (EUROFUNG)-RELATED"/>
    <property type="match status" value="1"/>
</dbReference>
<dbReference type="GO" id="GO:0004497">
    <property type="term" value="F:monooxygenase activity"/>
    <property type="evidence" value="ECO:0007669"/>
    <property type="project" value="UniProtKB-KW"/>
</dbReference>
<dbReference type="GO" id="GO:0020037">
    <property type="term" value="F:heme binding"/>
    <property type="evidence" value="ECO:0007669"/>
    <property type="project" value="InterPro"/>
</dbReference>
<comment type="caution">
    <text evidence="7">The sequence shown here is derived from an EMBL/GenBank/DDBJ whole genome shotgun (WGS) entry which is preliminary data.</text>
</comment>
<keyword evidence="6" id="KW-0503">Monooxygenase</keyword>
<dbReference type="PANTHER" id="PTHR24305">
    <property type="entry name" value="CYTOCHROME P450"/>
    <property type="match status" value="1"/>
</dbReference>
<dbReference type="EMBL" id="ML978121">
    <property type="protein sequence ID" value="KAF2105120.1"/>
    <property type="molecule type" value="Genomic_DNA"/>
</dbReference>
<dbReference type="Gene3D" id="1.10.630.10">
    <property type="entry name" value="Cytochrome P450"/>
    <property type="match status" value="1"/>
</dbReference>
<dbReference type="InterPro" id="IPR036396">
    <property type="entry name" value="Cyt_P450_sf"/>
</dbReference>
<reference evidence="7" key="1">
    <citation type="journal article" date="2020" name="Stud. Mycol.">
        <title>101 Dothideomycetes genomes: a test case for predicting lifestyles and emergence of pathogens.</title>
        <authorList>
            <person name="Haridas S."/>
            <person name="Albert R."/>
            <person name="Binder M."/>
            <person name="Bloem J."/>
            <person name="Labutti K."/>
            <person name="Salamov A."/>
            <person name="Andreopoulos B."/>
            <person name="Baker S."/>
            <person name="Barry K."/>
            <person name="Bills G."/>
            <person name="Bluhm B."/>
            <person name="Cannon C."/>
            <person name="Castanera R."/>
            <person name="Culley D."/>
            <person name="Daum C."/>
            <person name="Ezra D."/>
            <person name="Gonzalez J."/>
            <person name="Henrissat B."/>
            <person name="Kuo A."/>
            <person name="Liang C."/>
            <person name="Lipzen A."/>
            <person name="Lutzoni F."/>
            <person name="Magnuson J."/>
            <person name="Mondo S."/>
            <person name="Nolan M."/>
            <person name="Ohm R."/>
            <person name="Pangilinan J."/>
            <person name="Park H.-J."/>
            <person name="Ramirez L."/>
            <person name="Alfaro M."/>
            <person name="Sun H."/>
            <person name="Tritt A."/>
            <person name="Yoshinaga Y."/>
            <person name="Zwiers L.-H."/>
            <person name="Turgeon B."/>
            <person name="Goodwin S."/>
            <person name="Spatafora J."/>
            <person name="Crous P."/>
            <person name="Grigoriev I."/>
        </authorList>
    </citation>
    <scope>NUCLEOTIDE SEQUENCE</scope>
    <source>
        <strain evidence="7">CBS 133067</strain>
    </source>
</reference>
<comment type="cofactor">
    <cofactor evidence="1 5">
        <name>heme</name>
        <dbReference type="ChEBI" id="CHEBI:30413"/>
    </cofactor>
</comment>
<dbReference type="SUPFAM" id="SSF48264">
    <property type="entry name" value="Cytochrome P450"/>
    <property type="match status" value="1"/>
</dbReference>
<keyword evidence="4 5" id="KW-0408">Iron</keyword>
<dbReference type="GO" id="GO:0005506">
    <property type="term" value="F:iron ion binding"/>
    <property type="evidence" value="ECO:0007669"/>
    <property type="project" value="InterPro"/>
</dbReference>
<evidence type="ECO:0000256" key="5">
    <source>
        <dbReference type="PIRSR" id="PIRSR602401-1"/>
    </source>
</evidence>
<dbReference type="PRINTS" id="PR00463">
    <property type="entry name" value="EP450I"/>
</dbReference>
<dbReference type="InterPro" id="IPR002401">
    <property type="entry name" value="Cyt_P450_E_grp-I"/>
</dbReference>
<evidence type="ECO:0000256" key="1">
    <source>
        <dbReference type="ARBA" id="ARBA00001971"/>
    </source>
</evidence>
<dbReference type="InterPro" id="IPR050121">
    <property type="entry name" value="Cytochrome_P450_monoxygenase"/>
</dbReference>
<dbReference type="Pfam" id="PF00067">
    <property type="entry name" value="p450"/>
    <property type="match status" value="1"/>
</dbReference>
<evidence type="ECO:0000256" key="4">
    <source>
        <dbReference type="ARBA" id="ARBA00023004"/>
    </source>
</evidence>
<evidence type="ECO:0000313" key="7">
    <source>
        <dbReference type="EMBL" id="KAF2105120.1"/>
    </source>
</evidence>
<keyword evidence="8" id="KW-1185">Reference proteome</keyword>
<name>A0A9P4ITK2_9PEZI</name>
<organism evidence="7 8">
    <name type="scientific">Rhizodiscina lignyota</name>
    <dbReference type="NCBI Taxonomy" id="1504668"/>
    <lineage>
        <taxon>Eukaryota</taxon>
        <taxon>Fungi</taxon>
        <taxon>Dikarya</taxon>
        <taxon>Ascomycota</taxon>
        <taxon>Pezizomycotina</taxon>
        <taxon>Dothideomycetes</taxon>
        <taxon>Pleosporomycetidae</taxon>
        <taxon>Aulographales</taxon>
        <taxon>Rhizodiscinaceae</taxon>
        <taxon>Rhizodiscina</taxon>
    </lineage>
</organism>
<protein>
    <submittedName>
        <fullName evidence="7">Cytochrome P450</fullName>
    </submittedName>
</protein>
<dbReference type="Proteomes" id="UP000799772">
    <property type="component" value="Unassembled WGS sequence"/>
</dbReference>
<proteinExistence type="inferred from homology"/>
<dbReference type="InterPro" id="IPR001128">
    <property type="entry name" value="Cyt_P450"/>
</dbReference>
<dbReference type="InterPro" id="IPR017972">
    <property type="entry name" value="Cyt_P450_CS"/>
</dbReference>
<dbReference type="AlphaFoldDB" id="A0A9P4ITK2"/>
<dbReference type="GO" id="GO:0016705">
    <property type="term" value="F:oxidoreductase activity, acting on paired donors, with incorporation or reduction of molecular oxygen"/>
    <property type="evidence" value="ECO:0007669"/>
    <property type="project" value="InterPro"/>
</dbReference>
<keyword evidence="5 6" id="KW-0349">Heme</keyword>
<keyword evidence="3 5" id="KW-0479">Metal-binding</keyword>
<feature type="binding site" description="axial binding residue" evidence="5">
    <location>
        <position position="448"/>
    </location>
    <ligand>
        <name>heme</name>
        <dbReference type="ChEBI" id="CHEBI:30413"/>
    </ligand>
    <ligandPart>
        <name>Fe</name>
        <dbReference type="ChEBI" id="CHEBI:18248"/>
    </ligandPart>
</feature>
<keyword evidence="6" id="KW-0560">Oxidoreductase</keyword>
<dbReference type="PRINTS" id="PR00385">
    <property type="entry name" value="P450"/>
</dbReference>
<evidence type="ECO:0000256" key="6">
    <source>
        <dbReference type="RuleBase" id="RU000461"/>
    </source>
</evidence>
<evidence type="ECO:0000256" key="2">
    <source>
        <dbReference type="ARBA" id="ARBA00010617"/>
    </source>
</evidence>
<evidence type="ECO:0000313" key="8">
    <source>
        <dbReference type="Proteomes" id="UP000799772"/>
    </source>
</evidence>
<evidence type="ECO:0000256" key="3">
    <source>
        <dbReference type="ARBA" id="ARBA00022723"/>
    </source>
</evidence>
<accession>A0A9P4ITK2</accession>
<dbReference type="PROSITE" id="PS00086">
    <property type="entry name" value="CYTOCHROME_P450"/>
    <property type="match status" value="1"/>
</dbReference>
<sequence>MYILLLFPALAALVFIRFLYNVFRHDLYWIPGPFFVRFSNIWRFIEMYRARYADNAVALHHKYGKIVRTGPNHVSVADPDMIDQIYGHRQDYPKSDMVVPWQKVVNGKIMTGIVDTRDRKRHSELKRPVASIYSMSSIANAEDFISDTIAYFVKRLDESFISGLSGERKVPMAAWVQYFAFDAIGELTISRRFGFLETGADPEDQLGQIDRELEYRAVIGTMPWTHYLIKGNWFYRRFIEPTTGFILKASNLIKDRAVNGSTHPERRDMMARFIEAQKAHPDIVDDNVLRAYITTNLVAGSDTTAVVMRAAIYYAIRNPHVMKRVQQELDDNNVTYPLQYKTSIALPYVDAFINEVLRYHPVASIPLERVVPPEGMPTPFGHRLPGGVVVSMTPWVTNFDTEIFGVDAEKFNPERWLQGEKESHEASKHRLSVMRANEFSFSKGPRKCLGIHVAQQELWKCIPTLLGLFDITLAEPQKEWKVKKQFVSKQSEMDVILQWRPGKSLKDVSHLP</sequence>